<evidence type="ECO:0000256" key="3">
    <source>
        <dbReference type="ARBA" id="ARBA00022917"/>
    </source>
</evidence>
<evidence type="ECO:0000256" key="1">
    <source>
        <dbReference type="ARBA" id="ARBA00022741"/>
    </source>
</evidence>
<gene>
    <name evidence="8" type="ORF">CVM73_22865</name>
</gene>
<dbReference type="Gene3D" id="3.30.70.240">
    <property type="match status" value="1"/>
</dbReference>
<keyword evidence="4" id="KW-0342">GTP-binding</keyword>
<evidence type="ECO:0000259" key="6">
    <source>
        <dbReference type="SMART" id="SM00838"/>
    </source>
</evidence>
<keyword evidence="2" id="KW-0251">Elongation factor</keyword>
<dbReference type="AlphaFoldDB" id="A0A2M8R576"/>
<dbReference type="SMART" id="SM00838">
    <property type="entry name" value="EFG_C"/>
    <property type="match status" value="1"/>
</dbReference>
<dbReference type="PANTHER" id="PTHR43261">
    <property type="entry name" value="TRANSLATION ELONGATION FACTOR G-RELATED"/>
    <property type="match status" value="1"/>
</dbReference>
<protein>
    <submittedName>
        <fullName evidence="8">Uncharacterized protein</fullName>
    </submittedName>
</protein>
<keyword evidence="9" id="KW-1185">Reference proteome</keyword>
<dbReference type="InterPro" id="IPR014721">
    <property type="entry name" value="Ribsml_uS5_D2-typ_fold_subgr"/>
</dbReference>
<accession>A0A2M8R576</accession>
<dbReference type="InterPro" id="IPR020568">
    <property type="entry name" value="Ribosomal_Su5_D2-typ_SF"/>
</dbReference>
<dbReference type="Pfam" id="PF14492">
    <property type="entry name" value="EFG_III"/>
    <property type="match status" value="1"/>
</dbReference>
<keyword evidence="1" id="KW-0547">Nucleotide-binding</keyword>
<evidence type="ECO:0000259" key="7">
    <source>
        <dbReference type="SMART" id="SM00889"/>
    </source>
</evidence>
<evidence type="ECO:0000313" key="8">
    <source>
        <dbReference type="EMBL" id="PJG52960.1"/>
    </source>
</evidence>
<reference evidence="8 9" key="1">
    <citation type="submission" date="2017-11" db="EMBL/GenBank/DDBJ databases">
        <title>Bradyrhizobium forestalis sp. nov., an efficient nitrogen-fixing bacterium isolated from nodules of forest legume species in the Amazon.</title>
        <authorList>
            <person name="Costa E.M."/>
            <person name="Guimaraes A."/>
            <person name="Carvalho T.S."/>
            <person name="Rodrigues T.L."/>
            <person name="Ribeiro P.R.A."/>
            <person name="Lebbe L."/>
            <person name="Willems A."/>
            <person name="Moreira F.M.S."/>
        </authorList>
    </citation>
    <scope>NUCLEOTIDE SEQUENCE [LARGE SCALE GENOMIC DNA]</scope>
    <source>
        <strain evidence="8 9">INPA54B</strain>
    </source>
</reference>
<dbReference type="PANTHER" id="PTHR43261:SF1">
    <property type="entry name" value="RIBOSOME-RELEASING FACTOR 2, MITOCHONDRIAL"/>
    <property type="match status" value="1"/>
</dbReference>
<dbReference type="Pfam" id="PF03764">
    <property type="entry name" value="EFG_IV"/>
    <property type="match status" value="1"/>
</dbReference>
<comment type="function">
    <text evidence="5">Catalyzes the GTP-dependent ribosomal translocation step during translation elongation. During this step, the ribosome changes from the pre-translocational (PRE) to the post-translocational (POST) state as the newly formed A-site-bound peptidyl-tRNA and P-site-bound deacylated tRNA move to the P and E sites, respectively. Catalyzes the coordinated movement of the two tRNA molecules, the mRNA and conformational changes in the ribosome.</text>
</comment>
<evidence type="ECO:0000313" key="9">
    <source>
        <dbReference type="Proteomes" id="UP000231194"/>
    </source>
</evidence>
<dbReference type="CDD" id="cd03713">
    <property type="entry name" value="EFG_mtEFG_C"/>
    <property type="match status" value="1"/>
</dbReference>
<dbReference type="GO" id="GO:0032790">
    <property type="term" value="P:ribosome disassembly"/>
    <property type="evidence" value="ECO:0007669"/>
    <property type="project" value="TreeGrafter"/>
</dbReference>
<organism evidence="8 9">
    <name type="scientific">Bradyrhizobium forestalis</name>
    <dbReference type="NCBI Taxonomy" id="1419263"/>
    <lineage>
        <taxon>Bacteria</taxon>
        <taxon>Pseudomonadati</taxon>
        <taxon>Pseudomonadota</taxon>
        <taxon>Alphaproteobacteria</taxon>
        <taxon>Hyphomicrobiales</taxon>
        <taxon>Nitrobacteraceae</taxon>
        <taxon>Bradyrhizobium</taxon>
    </lineage>
</organism>
<dbReference type="Gene3D" id="3.30.70.870">
    <property type="entry name" value="Elongation Factor G (Translational Gtpase), domain 3"/>
    <property type="match status" value="1"/>
</dbReference>
<feature type="domain" description="Elongation factor EFG" evidence="6">
    <location>
        <begin position="203"/>
        <end position="290"/>
    </location>
</feature>
<dbReference type="InterPro" id="IPR000640">
    <property type="entry name" value="EFG_V-like"/>
</dbReference>
<dbReference type="RefSeq" id="WP_100234094.1">
    <property type="nucleotide sequence ID" value="NZ_PGVG01000020.1"/>
</dbReference>
<dbReference type="Pfam" id="PF00679">
    <property type="entry name" value="EFG_C"/>
    <property type="match status" value="1"/>
</dbReference>
<evidence type="ECO:0000256" key="5">
    <source>
        <dbReference type="ARBA" id="ARBA00024731"/>
    </source>
</evidence>
<dbReference type="GO" id="GO:0017111">
    <property type="term" value="F:ribonucleoside triphosphate phosphatase activity"/>
    <property type="evidence" value="ECO:0007669"/>
    <property type="project" value="UniProtKB-ARBA"/>
</dbReference>
<dbReference type="Proteomes" id="UP000231194">
    <property type="component" value="Unassembled WGS sequence"/>
</dbReference>
<name>A0A2M8R576_9BRAD</name>
<dbReference type="InterPro" id="IPR035649">
    <property type="entry name" value="EFG_V"/>
</dbReference>
<dbReference type="InterPro" id="IPR035647">
    <property type="entry name" value="EFG_III/V"/>
</dbReference>
<evidence type="ECO:0000256" key="2">
    <source>
        <dbReference type="ARBA" id="ARBA00022768"/>
    </source>
</evidence>
<dbReference type="OrthoDB" id="7340436at2"/>
<sequence length="299" mass="32171">MQDDVIRQPLLVEVAIEAASRAEHEKLVTALARLAAEDHSFMVSLDPTSGQIVLKGVSESHLAGKVDVLNRADRIAVNVGAMQVAFLERPTTRAEVAYTHKKIYGAKGDFAAVKLAVGPIDSGKGFHFESKIDESVLPREYLPGVEKGLKDVLACGVVAGFPVIDVGVELIDAKYHDVDSSVLAFEVATRTAFREALNMAKPVLLEPIMKVEVVTPAAFAEAIAHDLRLRRGQVGVTNVQDDTVAIDAILPLMTMLGYTNSLGLMSQGQATYTMRFDHYAAIPSPTGDPPFRPAIGIRA</sequence>
<dbReference type="GO" id="GO:0005525">
    <property type="term" value="F:GTP binding"/>
    <property type="evidence" value="ECO:0007669"/>
    <property type="project" value="UniProtKB-KW"/>
</dbReference>
<proteinExistence type="predicted"/>
<dbReference type="SMART" id="SM00889">
    <property type="entry name" value="EFG_IV"/>
    <property type="match status" value="1"/>
</dbReference>
<keyword evidence="3" id="KW-0648">Protein biosynthesis</keyword>
<dbReference type="FunFam" id="3.30.70.240:FF:000001">
    <property type="entry name" value="Elongation factor G"/>
    <property type="match status" value="1"/>
</dbReference>
<evidence type="ECO:0000256" key="4">
    <source>
        <dbReference type="ARBA" id="ARBA00023134"/>
    </source>
</evidence>
<dbReference type="SUPFAM" id="SSF54211">
    <property type="entry name" value="Ribosomal protein S5 domain 2-like"/>
    <property type="match status" value="1"/>
</dbReference>
<dbReference type="EMBL" id="PGVG01000020">
    <property type="protein sequence ID" value="PJG52960.1"/>
    <property type="molecule type" value="Genomic_DNA"/>
</dbReference>
<dbReference type="InterPro" id="IPR041095">
    <property type="entry name" value="EFG_II"/>
</dbReference>
<comment type="caution">
    <text evidence="8">The sequence shown here is derived from an EMBL/GenBank/DDBJ whole genome shotgun (WGS) entry which is preliminary data.</text>
</comment>
<feature type="domain" description="Translation elongation factor EFG/EF2" evidence="7">
    <location>
        <begin position="83"/>
        <end position="201"/>
    </location>
</feature>
<dbReference type="Gene3D" id="3.30.230.10">
    <property type="match status" value="1"/>
</dbReference>
<dbReference type="SUPFAM" id="SSF54980">
    <property type="entry name" value="EF-G C-terminal domain-like"/>
    <property type="match status" value="2"/>
</dbReference>
<dbReference type="InterPro" id="IPR005517">
    <property type="entry name" value="Transl_elong_EFG/EF2_IV"/>
</dbReference>
<dbReference type="GO" id="GO:0003746">
    <property type="term" value="F:translation elongation factor activity"/>
    <property type="evidence" value="ECO:0007669"/>
    <property type="project" value="UniProtKB-KW"/>
</dbReference>